<dbReference type="RefSeq" id="WP_185796750.1">
    <property type="nucleotide sequence ID" value="NZ_JACLQD010000002.1"/>
</dbReference>
<keyword evidence="2" id="KW-1185">Reference proteome</keyword>
<reference evidence="1 2" key="1">
    <citation type="journal article" date="2017" name="Int. J. Syst. Evol. Microbiol.">
        <title>Gemmobacter straminiformis sp. nov., isolated from an artificial fountain.</title>
        <authorList>
            <person name="Kang J.Y."/>
            <person name="Kim M.J."/>
            <person name="Chun J."/>
            <person name="Son K.P."/>
            <person name="Jahng K.Y."/>
        </authorList>
    </citation>
    <scope>NUCLEOTIDE SEQUENCE [LARGE SCALE GENOMIC DNA]</scope>
    <source>
        <strain evidence="1 2">CAM-8</strain>
    </source>
</reference>
<name>A0A842I6B0_9RHOB</name>
<proteinExistence type="predicted"/>
<dbReference type="AlphaFoldDB" id="A0A842I6B0"/>
<dbReference type="Gene3D" id="3.90.550.10">
    <property type="entry name" value="Spore Coat Polysaccharide Biosynthesis Protein SpsA, Chain A"/>
    <property type="match status" value="1"/>
</dbReference>
<dbReference type="Proteomes" id="UP000555411">
    <property type="component" value="Unassembled WGS sequence"/>
</dbReference>
<sequence length="295" mass="32962">MGTMKDGLTRRIFVLGLCRNCANSLPALIKILTELRITGSFDIQVIFGENGSIDGTRELLERAAQEKPWLAVVDTSFMATISERLARMAAGREALRKSLPDAKSDDVVIVLDTDLELACPLSVNNLSKALAELDKPLTSGVCSYSVPFHYDILALRETENSNNPALDFYRLKIDQHNLWSFTWRPFARFLKAISVSRMQRRLGTASGRKFFSAFNGLCIYHRALFDDASYIGTGVECEHVVLHTNMHRISNGTIRVSSHIGVLAPPEYISHPLPKAFAVARKAVVHFFQFRSFIA</sequence>
<dbReference type="EMBL" id="JACLQD010000002">
    <property type="protein sequence ID" value="MBC2835121.1"/>
    <property type="molecule type" value="Genomic_DNA"/>
</dbReference>
<accession>A0A842I6B0</accession>
<evidence type="ECO:0000313" key="2">
    <source>
        <dbReference type="Proteomes" id="UP000555411"/>
    </source>
</evidence>
<dbReference type="SUPFAM" id="SSF53448">
    <property type="entry name" value="Nucleotide-diphospho-sugar transferases"/>
    <property type="match status" value="1"/>
</dbReference>
<organism evidence="1 2">
    <name type="scientific">Paragemmobacter straminiformis</name>
    <dbReference type="NCBI Taxonomy" id="2045119"/>
    <lineage>
        <taxon>Bacteria</taxon>
        <taxon>Pseudomonadati</taxon>
        <taxon>Pseudomonadota</taxon>
        <taxon>Alphaproteobacteria</taxon>
        <taxon>Rhodobacterales</taxon>
        <taxon>Paracoccaceae</taxon>
        <taxon>Paragemmobacter</taxon>
    </lineage>
</organism>
<evidence type="ECO:0008006" key="3">
    <source>
        <dbReference type="Google" id="ProtNLM"/>
    </source>
</evidence>
<evidence type="ECO:0000313" key="1">
    <source>
        <dbReference type="EMBL" id="MBC2835121.1"/>
    </source>
</evidence>
<comment type="caution">
    <text evidence="1">The sequence shown here is derived from an EMBL/GenBank/DDBJ whole genome shotgun (WGS) entry which is preliminary data.</text>
</comment>
<dbReference type="InterPro" id="IPR029044">
    <property type="entry name" value="Nucleotide-diphossugar_trans"/>
</dbReference>
<gene>
    <name evidence="1" type="ORF">H7F16_06345</name>
</gene>
<protein>
    <recommendedName>
        <fullName evidence="3">Glycosyltransferase 2-like domain-containing protein</fullName>
    </recommendedName>
</protein>